<protein>
    <submittedName>
        <fullName evidence="1">Uncharacterized protein</fullName>
    </submittedName>
</protein>
<comment type="caution">
    <text evidence="1">The sequence shown here is derived from an EMBL/GenBank/DDBJ whole genome shotgun (WGS) entry which is preliminary data.</text>
</comment>
<organism evidence="1 2">
    <name type="scientific">Porites lobata</name>
    <dbReference type="NCBI Taxonomy" id="104759"/>
    <lineage>
        <taxon>Eukaryota</taxon>
        <taxon>Metazoa</taxon>
        <taxon>Cnidaria</taxon>
        <taxon>Anthozoa</taxon>
        <taxon>Hexacorallia</taxon>
        <taxon>Scleractinia</taxon>
        <taxon>Fungiina</taxon>
        <taxon>Poritidae</taxon>
        <taxon>Porites</taxon>
    </lineage>
</organism>
<reference evidence="1 2" key="1">
    <citation type="submission" date="2022-05" db="EMBL/GenBank/DDBJ databases">
        <authorList>
            <consortium name="Genoscope - CEA"/>
            <person name="William W."/>
        </authorList>
    </citation>
    <scope>NUCLEOTIDE SEQUENCE [LARGE SCALE GENOMIC DNA]</scope>
</reference>
<evidence type="ECO:0000313" key="2">
    <source>
        <dbReference type="Proteomes" id="UP001159405"/>
    </source>
</evidence>
<dbReference type="EMBL" id="CALNXK010000060">
    <property type="protein sequence ID" value="CAH3138089.1"/>
    <property type="molecule type" value="Genomic_DNA"/>
</dbReference>
<name>A0ABN8P8S0_9CNID</name>
<proteinExistence type="predicted"/>
<gene>
    <name evidence="1" type="ORF">PLOB_00039957</name>
</gene>
<evidence type="ECO:0000313" key="1">
    <source>
        <dbReference type="EMBL" id="CAH3138089.1"/>
    </source>
</evidence>
<sequence length="204" mass="23213">MLDVLECLMFDASLWPDDRVELDISARRLPDLARPSVAAPSIRTVQKNNAFSAFSDKPGIQIEALKQLKVSNPKGRFWIKVDAFDIKVALQESVQGQWNGDIDLGDQRVALLHQEYQQRKSLCKASDLLSSKDHLMARLQKLLDRLHVDVTFLADGLVAAQDAYTKKFNAPNTSQELLKALCWERVEFNMLLQKHSVSLRHMKQ</sequence>
<keyword evidence="2" id="KW-1185">Reference proteome</keyword>
<accession>A0ABN8P8S0</accession>
<dbReference type="Proteomes" id="UP001159405">
    <property type="component" value="Unassembled WGS sequence"/>
</dbReference>